<keyword evidence="4" id="KW-1185">Reference proteome</keyword>
<reference evidence="3" key="1">
    <citation type="journal article" date="2014" name="Int. J. Syst. Evol. Microbiol.">
        <title>Complete genome sequence of Corynebacterium casei LMG S-19264T (=DSM 44701T), isolated from a smear-ripened cheese.</title>
        <authorList>
            <consortium name="US DOE Joint Genome Institute (JGI-PGF)"/>
            <person name="Walter F."/>
            <person name="Albersmeier A."/>
            <person name="Kalinowski J."/>
            <person name="Ruckert C."/>
        </authorList>
    </citation>
    <scope>NUCLEOTIDE SEQUENCE</scope>
    <source>
        <strain evidence="3">CGMCC 1.15758</strain>
    </source>
</reference>
<dbReference type="GO" id="GO:1901135">
    <property type="term" value="P:carbohydrate derivative metabolic process"/>
    <property type="evidence" value="ECO:0007669"/>
    <property type="project" value="InterPro"/>
</dbReference>
<organism evidence="3 4">
    <name type="scientific">Cysteiniphilum litorale</name>
    <dbReference type="NCBI Taxonomy" id="2056700"/>
    <lineage>
        <taxon>Bacteria</taxon>
        <taxon>Pseudomonadati</taxon>
        <taxon>Pseudomonadota</taxon>
        <taxon>Gammaproteobacteria</taxon>
        <taxon>Thiotrichales</taxon>
        <taxon>Fastidiosibacteraceae</taxon>
        <taxon>Cysteiniphilum</taxon>
    </lineage>
</organism>
<comment type="caution">
    <text evidence="3">The sequence shown here is derived from an EMBL/GenBank/DDBJ whole genome shotgun (WGS) entry which is preliminary data.</text>
</comment>
<accession>A0A8J3E906</accession>
<dbReference type="PANTHER" id="PTHR10937:SF8">
    <property type="entry name" value="AMINOTRANSFERASE-RELATED"/>
    <property type="match status" value="1"/>
</dbReference>
<dbReference type="CDD" id="cd05009">
    <property type="entry name" value="SIS_GlmS_GlmD_2"/>
    <property type="match status" value="1"/>
</dbReference>
<evidence type="ECO:0000256" key="1">
    <source>
        <dbReference type="ARBA" id="ARBA00022737"/>
    </source>
</evidence>
<proteinExistence type="predicted"/>
<dbReference type="InterPro" id="IPR035466">
    <property type="entry name" value="GlmS/AgaS_SIS"/>
</dbReference>
<dbReference type="InterPro" id="IPR046348">
    <property type="entry name" value="SIS_dom_sf"/>
</dbReference>
<gene>
    <name evidence="3" type="ORF">GCM10010995_21100</name>
</gene>
<dbReference type="CDD" id="cd05008">
    <property type="entry name" value="SIS_GlmS_GlmD_1"/>
    <property type="match status" value="1"/>
</dbReference>
<name>A0A8J3E906_9GAMM</name>
<dbReference type="InterPro" id="IPR035490">
    <property type="entry name" value="GlmS/FrlB_SIS"/>
</dbReference>
<sequence length="343" mass="37040">MSKTIMYQEALSAPSKVAEQLKYNTKIWQEICAHLKKYPPAFAATVARGSSDHAATYAKYLLESKIGLVTASIAPSIYTIYQSQTAVANSLFLGISQSGKSPDLVQSFLSVKNQATTVALVNVEGSPLANAARFVVPLLAGEEKAVAATKSYICALTALAQFIAIYTEDKILQEALNALPEYLSLAANLDWQVVIDALKDEQDAYVIGRGYGYAIAQEAALKLKETACLHSEPFSSAEVLHGPFALIKKSFPTLVFAQNDASAKGTIELAQKMHQMGANVMFAMPGSQHVDTTHNLETTKSLHPLLDPILLIQSFYTMAAKLATARGLNPDQPENLNKVTQTV</sequence>
<evidence type="ECO:0000313" key="3">
    <source>
        <dbReference type="EMBL" id="GGG03457.1"/>
    </source>
</evidence>
<dbReference type="Pfam" id="PF01380">
    <property type="entry name" value="SIS"/>
    <property type="match status" value="2"/>
</dbReference>
<keyword evidence="1" id="KW-0677">Repeat</keyword>
<dbReference type="InterPro" id="IPR001347">
    <property type="entry name" value="SIS_dom"/>
</dbReference>
<dbReference type="Gene3D" id="3.40.50.10490">
    <property type="entry name" value="Glucose-6-phosphate isomerase like protein, domain 1"/>
    <property type="match status" value="2"/>
</dbReference>
<dbReference type="AlphaFoldDB" id="A0A8J3E906"/>
<dbReference type="SUPFAM" id="SSF53697">
    <property type="entry name" value="SIS domain"/>
    <property type="match status" value="1"/>
</dbReference>
<dbReference type="PANTHER" id="PTHR10937">
    <property type="entry name" value="GLUCOSAMINE--FRUCTOSE-6-PHOSPHATE AMINOTRANSFERASE, ISOMERIZING"/>
    <property type="match status" value="1"/>
</dbReference>
<dbReference type="GO" id="GO:0097367">
    <property type="term" value="F:carbohydrate derivative binding"/>
    <property type="evidence" value="ECO:0007669"/>
    <property type="project" value="InterPro"/>
</dbReference>
<reference evidence="3" key="2">
    <citation type="submission" date="2020-09" db="EMBL/GenBank/DDBJ databases">
        <authorList>
            <person name="Sun Q."/>
            <person name="Zhou Y."/>
        </authorList>
    </citation>
    <scope>NUCLEOTIDE SEQUENCE</scope>
    <source>
        <strain evidence="3">CGMCC 1.15758</strain>
    </source>
</reference>
<dbReference type="PROSITE" id="PS51464">
    <property type="entry name" value="SIS"/>
    <property type="match status" value="2"/>
</dbReference>
<dbReference type="RefSeq" id="WP_224742319.1">
    <property type="nucleotide sequence ID" value="NZ_BMJS01000027.1"/>
</dbReference>
<feature type="domain" description="SIS" evidence="2">
    <location>
        <begin position="31"/>
        <end position="181"/>
    </location>
</feature>
<evidence type="ECO:0000313" key="4">
    <source>
        <dbReference type="Proteomes" id="UP000636949"/>
    </source>
</evidence>
<evidence type="ECO:0000259" key="2">
    <source>
        <dbReference type="PROSITE" id="PS51464"/>
    </source>
</evidence>
<feature type="domain" description="SIS" evidence="2">
    <location>
        <begin position="194"/>
        <end position="328"/>
    </location>
</feature>
<protein>
    <submittedName>
        <fullName evidence="3">Glucosamine-6-phosphate deaminase</fullName>
    </submittedName>
</protein>
<dbReference type="Proteomes" id="UP000636949">
    <property type="component" value="Unassembled WGS sequence"/>
</dbReference>
<dbReference type="EMBL" id="BMJS01000027">
    <property type="protein sequence ID" value="GGG03457.1"/>
    <property type="molecule type" value="Genomic_DNA"/>
</dbReference>